<dbReference type="InParanoid" id="A0A0Q3EI45"/>
<dbReference type="EMBL" id="CM000883">
    <property type="protein sequence ID" value="KQJ87407.1"/>
    <property type="molecule type" value="Genomic_DNA"/>
</dbReference>
<reference evidence="2 3" key="1">
    <citation type="journal article" date="2010" name="Nature">
        <title>Genome sequencing and analysis of the model grass Brachypodium distachyon.</title>
        <authorList>
            <consortium name="International Brachypodium Initiative"/>
        </authorList>
    </citation>
    <scope>NUCLEOTIDE SEQUENCE [LARGE SCALE GENOMIC DNA]</scope>
    <source>
        <strain evidence="2 3">Bd21</strain>
    </source>
</reference>
<dbReference type="FunCoup" id="A0A0Q3EI45">
    <property type="interactions" value="6"/>
</dbReference>
<sequence>MADTRRAAALCLLLPLLVFSLANPSLVEAVCKYRLPMMPFCAEWMCKTECWVEAKLFLATVKEHRCAKKGIKGYCYCLFCGTHLDKVQEPKPQELIHN</sequence>
<keyword evidence="4" id="KW-1185">Reference proteome</keyword>
<evidence type="ECO:0000313" key="4">
    <source>
        <dbReference type="Proteomes" id="UP000008810"/>
    </source>
</evidence>
<evidence type="ECO:0008006" key="5">
    <source>
        <dbReference type="Google" id="ProtNLM"/>
    </source>
</evidence>
<keyword evidence="1" id="KW-0732">Signal</keyword>
<evidence type="ECO:0000313" key="3">
    <source>
        <dbReference type="EnsemblPlants" id="KQJ87407"/>
    </source>
</evidence>
<feature type="signal peptide" evidence="1">
    <location>
        <begin position="1"/>
        <end position="29"/>
    </location>
</feature>
<evidence type="ECO:0000313" key="2">
    <source>
        <dbReference type="EMBL" id="KQJ87407.1"/>
    </source>
</evidence>
<organism evidence="2">
    <name type="scientific">Brachypodium distachyon</name>
    <name type="common">Purple false brome</name>
    <name type="synonym">Trachynia distachya</name>
    <dbReference type="NCBI Taxonomy" id="15368"/>
    <lineage>
        <taxon>Eukaryota</taxon>
        <taxon>Viridiplantae</taxon>
        <taxon>Streptophyta</taxon>
        <taxon>Embryophyta</taxon>
        <taxon>Tracheophyta</taxon>
        <taxon>Spermatophyta</taxon>
        <taxon>Magnoliopsida</taxon>
        <taxon>Liliopsida</taxon>
        <taxon>Poales</taxon>
        <taxon>Poaceae</taxon>
        <taxon>BOP clade</taxon>
        <taxon>Pooideae</taxon>
        <taxon>Stipodae</taxon>
        <taxon>Brachypodieae</taxon>
        <taxon>Brachypodium</taxon>
    </lineage>
</organism>
<dbReference type="Gramene" id="KQJ87407">
    <property type="protein sequence ID" value="KQJ87407"/>
    <property type="gene ID" value="BRADI_4g10936v3"/>
</dbReference>
<feature type="chain" id="PRO_5035999490" description="Knottin scorpion toxin-like domain-containing protein" evidence="1">
    <location>
        <begin position="30"/>
        <end position="98"/>
    </location>
</feature>
<evidence type="ECO:0000256" key="1">
    <source>
        <dbReference type="SAM" id="SignalP"/>
    </source>
</evidence>
<name>A0A0Q3EI45_BRADI</name>
<accession>A0A0Q3EI45</accession>
<proteinExistence type="predicted"/>
<protein>
    <recommendedName>
        <fullName evidence="5">Knottin scorpion toxin-like domain-containing protein</fullName>
    </recommendedName>
</protein>
<dbReference type="EnsemblPlants" id="KQJ87407">
    <property type="protein sequence ID" value="KQJ87407"/>
    <property type="gene ID" value="BRADI_4g10936v3"/>
</dbReference>
<gene>
    <name evidence="2" type="ORF">BRADI_4g10936v3</name>
</gene>
<reference evidence="3" key="3">
    <citation type="submission" date="2018-08" db="UniProtKB">
        <authorList>
            <consortium name="EnsemblPlants"/>
        </authorList>
    </citation>
    <scope>IDENTIFICATION</scope>
    <source>
        <strain evidence="3">cv. Bd21</strain>
    </source>
</reference>
<reference evidence="2" key="2">
    <citation type="submission" date="2017-06" db="EMBL/GenBank/DDBJ databases">
        <title>WGS assembly of Brachypodium distachyon.</title>
        <authorList>
            <consortium name="The International Brachypodium Initiative"/>
            <person name="Lucas S."/>
            <person name="Harmon-Smith M."/>
            <person name="Lail K."/>
            <person name="Tice H."/>
            <person name="Grimwood J."/>
            <person name="Bruce D."/>
            <person name="Barry K."/>
            <person name="Shu S."/>
            <person name="Lindquist E."/>
            <person name="Wang M."/>
            <person name="Pitluck S."/>
            <person name="Vogel J.P."/>
            <person name="Garvin D.F."/>
            <person name="Mockler T.C."/>
            <person name="Schmutz J."/>
            <person name="Rokhsar D."/>
            <person name="Bevan M.W."/>
        </authorList>
    </citation>
    <scope>NUCLEOTIDE SEQUENCE</scope>
    <source>
        <strain evidence="2">Bd21</strain>
    </source>
</reference>
<dbReference type="AlphaFoldDB" id="A0A0Q3EI45"/>
<dbReference type="OrthoDB" id="667443at2759"/>
<dbReference type="Proteomes" id="UP000008810">
    <property type="component" value="Chromosome 4"/>
</dbReference>